<dbReference type="GO" id="GO:0009055">
    <property type="term" value="F:electron transfer activity"/>
    <property type="evidence" value="ECO:0007669"/>
    <property type="project" value="TreeGrafter"/>
</dbReference>
<evidence type="ECO:0000256" key="10">
    <source>
        <dbReference type="ARBA" id="ARBA00023004"/>
    </source>
</evidence>
<evidence type="ECO:0000256" key="3">
    <source>
        <dbReference type="ARBA" id="ARBA00022448"/>
    </source>
</evidence>
<evidence type="ECO:0000256" key="7">
    <source>
        <dbReference type="ARBA" id="ARBA00022723"/>
    </source>
</evidence>
<comment type="subcellular location">
    <subcellularLocation>
        <location evidence="1">Cell membrane</location>
        <topology evidence="1">Multi-pass membrane protein</topology>
    </subcellularLocation>
</comment>
<dbReference type="Pfam" id="PF02322">
    <property type="entry name" value="Cyt_bd_oxida_II"/>
    <property type="match status" value="1"/>
</dbReference>
<gene>
    <name evidence="13" type="primary">cydB</name>
    <name evidence="13" type="ORF">C9J01_09545</name>
</gene>
<comment type="caution">
    <text evidence="13">The sequence shown here is derived from an EMBL/GenBank/DDBJ whole genome shotgun (WGS) entry which is preliminary data.</text>
</comment>
<feature type="transmembrane region" description="Helical" evidence="12">
    <location>
        <begin position="12"/>
        <end position="39"/>
    </location>
</feature>
<feature type="transmembrane region" description="Helical" evidence="12">
    <location>
        <begin position="263"/>
        <end position="282"/>
    </location>
</feature>
<evidence type="ECO:0000256" key="1">
    <source>
        <dbReference type="ARBA" id="ARBA00004651"/>
    </source>
</evidence>
<evidence type="ECO:0000256" key="4">
    <source>
        <dbReference type="ARBA" id="ARBA00022475"/>
    </source>
</evidence>
<name>A0A2T3NI73_9GAMM</name>
<keyword evidence="3" id="KW-0813">Transport</keyword>
<feature type="transmembrane region" description="Helical" evidence="12">
    <location>
        <begin position="334"/>
        <end position="358"/>
    </location>
</feature>
<keyword evidence="7" id="KW-0479">Metal-binding</keyword>
<evidence type="ECO:0000313" key="13">
    <source>
        <dbReference type="EMBL" id="PSW14653.1"/>
    </source>
</evidence>
<dbReference type="EMBL" id="PYMB01000002">
    <property type="protein sequence ID" value="PSW14653.1"/>
    <property type="molecule type" value="Genomic_DNA"/>
</dbReference>
<keyword evidence="9 12" id="KW-1133">Transmembrane helix</keyword>
<feature type="transmembrane region" description="Helical" evidence="12">
    <location>
        <begin position="289"/>
        <end position="314"/>
    </location>
</feature>
<evidence type="ECO:0000256" key="5">
    <source>
        <dbReference type="ARBA" id="ARBA00022617"/>
    </source>
</evidence>
<dbReference type="PANTHER" id="PTHR43141">
    <property type="entry name" value="CYTOCHROME BD2 SUBUNIT II"/>
    <property type="match status" value="1"/>
</dbReference>
<keyword evidence="6 12" id="KW-0812">Transmembrane</keyword>
<keyword evidence="8" id="KW-0249">Electron transport</keyword>
<evidence type="ECO:0000256" key="8">
    <source>
        <dbReference type="ARBA" id="ARBA00022982"/>
    </source>
</evidence>
<dbReference type="GO" id="GO:0070069">
    <property type="term" value="C:cytochrome complex"/>
    <property type="evidence" value="ECO:0007669"/>
    <property type="project" value="TreeGrafter"/>
</dbReference>
<keyword evidence="5" id="KW-0349">Heme</keyword>
<dbReference type="GO" id="GO:0016682">
    <property type="term" value="F:oxidoreductase activity, acting on diphenols and related substances as donors, oxygen as acceptor"/>
    <property type="evidence" value="ECO:0007669"/>
    <property type="project" value="TreeGrafter"/>
</dbReference>
<dbReference type="PANTHER" id="PTHR43141:SF5">
    <property type="entry name" value="CYTOCHROME BD-I UBIQUINOL OXIDASE SUBUNIT 2"/>
    <property type="match status" value="1"/>
</dbReference>
<keyword evidence="4" id="KW-1003">Cell membrane</keyword>
<dbReference type="GO" id="GO:0046872">
    <property type="term" value="F:metal ion binding"/>
    <property type="evidence" value="ECO:0007669"/>
    <property type="project" value="UniProtKB-KW"/>
</dbReference>
<evidence type="ECO:0000313" key="14">
    <source>
        <dbReference type="Proteomes" id="UP000241346"/>
    </source>
</evidence>
<evidence type="ECO:0000256" key="2">
    <source>
        <dbReference type="ARBA" id="ARBA00007543"/>
    </source>
</evidence>
<feature type="transmembrane region" description="Helical" evidence="12">
    <location>
        <begin position="202"/>
        <end position="223"/>
    </location>
</feature>
<evidence type="ECO:0000256" key="6">
    <source>
        <dbReference type="ARBA" id="ARBA00022692"/>
    </source>
</evidence>
<reference evidence="13 14" key="1">
    <citation type="submission" date="2018-03" db="EMBL/GenBank/DDBJ databases">
        <title>Whole genome sequencing of Histamine producing bacteria.</title>
        <authorList>
            <person name="Butler K."/>
        </authorList>
    </citation>
    <scope>NUCLEOTIDE SEQUENCE [LARGE SCALE GENOMIC DNA]</scope>
    <source>
        <strain evidence="13 14">DSM 19138</strain>
    </source>
</reference>
<dbReference type="InterPro" id="IPR003317">
    <property type="entry name" value="Cyt-d_oxidase_su2"/>
</dbReference>
<dbReference type="OrthoDB" id="9776710at2"/>
<proteinExistence type="inferred from homology"/>
<sequence>MIDYETLRCVAWVIIGLLLIGFAITDGFDMGVSMLLPVLGKSDMDRRIMINTVGPHWDGNQVWLITAGGAIFAVWPLVYAVSFSGFYFAMLLALASLWLRPLGFDYRSKIDSPVWRDVCDKALFAGGLIPSVIFGVAFGNLMQGIPFVLNDLLMTSYKGSFWGLLNPFALLCGLLSLSMILTQGSTWLQMKTTGSLHSRACAFSELSAIVTAALYVIAGIWAYNLDGYHISSAVVTDAAANPLNKQVVTVAHGLFQNFNHYPVLWIIPALAVIAPIFTALSAKKQKDGTAFAMSSITVTSIILTAGIALFPFIIPSSINPSHSLTIWDATSSEKTLGIVALIAVIMVPIILGYTLWCYRKMFGRVDKSYIEQNKTTLY</sequence>
<keyword evidence="10" id="KW-0408">Iron</keyword>
<dbReference type="NCBIfam" id="TIGR00203">
    <property type="entry name" value="cydB"/>
    <property type="match status" value="1"/>
</dbReference>
<dbReference type="Proteomes" id="UP000241346">
    <property type="component" value="Unassembled WGS sequence"/>
</dbReference>
<keyword evidence="11 12" id="KW-0472">Membrane</keyword>
<dbReference type="PIRSF" id="PIRSF000267">
    <property type="entry name" value="Cyt_oxidse_sub2"/>
    <property type="match status" value="1"/>
</dbReference>
<evidence type="ECO:0000256" key="12">
    <source>
        <dbReference type="SAM" id="Phobius"/>
    </source>
</evidence>
<evidence type="ECO:0000256" key="11">
    <source>
        <dbReference type="ARBA" id="ARBA00023136"/>
    </source>
</evidence>
<feature type="transmembrane region" description="Helical" evidence="12">
    <location>
        <begin position="122"/>
        <end position="141"/>
    </location>
</feature>
<dbReference type="AlphaFoldDB" id="A0A2T3NI73"/>
<comment type="similarity">
    <text evidence="2">Belongs to the cytochrome ubiquinol oxidase subunit 2 family.</text>
</comment>
<evidence type="ECO:0000256" key="9">
    <source>
        <dbReference type="ARBA" id="ARBA00022989"/>
    </source>
</evidence>
<dbReference type="GO" id="GO:0005886">
    <property type="term" value="C:plasma membrane"/>
    <property type="evidence" value="ECO:0007669"/>
    <property type="project" value="UniProtKB-SubCell"/>
</dbReference>
<protein>
    <submittedName>
        <fullName evidence="13">Cytochrome d ubiquinol oxidase subunit II</fullName>
    </submittedName>
</protein>
<feature type="transmembrane region" description="Helical" evidence="12">
    <location>
        <begin position="84"/>
        <end position="102"/>
    </location>
</feature>
<accession>A0A2T3NI73</accession>
<dbReference type="RefSeq" id="WP_107297893.1">
    <property type="nucleotide sequence ID" value="NZ_PYMB01000002.1"/>
</dbReference>
<feature type="transmembrane region" description="Helical" evidence="12">
    <location>
        <begin position="161"/>
        <end position="181"/>
    </location>
</feature>
<organism evidence="13 14">
    <name type="scientific">Photobacterium rosenbergii</name>
    <dbReference type="NCBI Taxonomy" id="294936"/>
    <lineage>
        <taxon>Bacteria</taxon>
        <taxon>Pseudomonadati</taxon>
        <taxon>Pseudomonadota</taxon>
        <taxon>Gammaproteobacteria</taxon>
        <taxon>Vibrionales</taxon>
        <taxon>Vibrionaceae</taxon>
        <taxon>Photobacterium</taxon>
    </lineage>
</organism>
<dbReference type="GO" id="GO:0019646">
    <property type="term" value="P:aerobic electron transport chain"/>
    <property type="evidence" value="ECO:0007669"/>
    <property type="project" value="TreeGrafter"/>
</dbReference>